<keyword evidence="2 9" id="KW-0055">Arginine biosynthesis</keyword>
<sequence length="290" mass="30968">MKELIAKADVLLEALPYIQDFHGSVVLVKFGGSAMEDPEVTRGVLRDVAFMASAGMRPVIVHGGGKAISAELKAQGVPTQFINGLRYTCEKTIKVVDQVLHQVVNADLLRMLRESGAVAAAVSGKNVLRCERTTTVDKATGAAIDLGFVGRVVNVDTPQLNWIMSRGEVPVITPLACDMNGQVYNINADMAACVIAAMLKVRKLVFLSDVPGVLRDPADEDSLISTIRMGEIDQLSRDGVISGGMLPKLQSAADALQAGVGKVHMIDGRVRHSLLLELFTDQGIGTQIIP</sequence>
<dbReference type="Proteomes" id="UP001238163">
    <property type="component" value="Unassembled WGS sequence"/>
</dbReference>
<proteinExistence type="inferred from homology"/>
<dbReference type="AlphaFoldDB" id="A0AAE3VGC4"/>
<dbReference type="PANTHER" id="PTHR23342:SF0">
    <property type="entry name" value="N-ACETYLGLUTAMATE SYNTHASE, MITOCHONDRIAL"/>
    <property type="match status" value="1"/>
</dbReference>
<dbReference type="InterPro" id="IPR036393">
    <property type="entry name" value="AceGlu_kinase-like_sf"/>
</dbReference>
<dbReference type="InterPro" id="IPR001057">
    <property type="entry name" value="Glu/AcGlu_kinase"/>
</dbReference>
<keyword evidence="7 9" id="KW-0067">ATP-binding</keyword>
<keyword evidence="5 9" id="KW-0547">Nucleotide-binding</keyword>
<dbReference type="InterPro" id="IPR037528">
    <property type="entry name" value="ArgB"/>
</dbReference>
<dbReference type="PIRSF" id="PIRSF000728">
    <property type="entry name" value="NAGK"/>
    <property type="match status" value="1"/>
</dbReference>
<dbReference type="GO" id="GO:0005737">
    <property type="term" value="C:cytoplasm"/>
    <property type="evidence" value="ECO:0007669"/>
    <property type="project" value="UniProtKB-SubCell"/>
</dbReference>
<organism evidence="11 12">
    <name type="scientific">Oligosphaera ethanolica</name>
    <dbReference type="NCBI Taxonomy" id="760260"/>
    <lineage>
        <taxon>Bacteria</taxon>
        <taxon>Pseudomonadati</taxon>
        <taxon>Lentisphaerota</taxon>
        <taxon>Oligosphaeria</taxon>
        <taxon>Oligosphaerales</taxon>
        <taxon>Oligosphaeraceae</taxon>
        <taxon>Oligosphaera</taxon>
    </lineage>
</organism>
<feature type="binding site" evidence="9">
    <location>
        <begin position="64"/>
        <end position="65"/>
    </location>
    <ligand>
        <name>substrate</name>
    </ligand>
</feature>
<evidence type="ECO:0000313" key="11">
    <source>
        <dbReference type="EMBL" id="MDQ0289967.1"/>
    </source>
</evidence>
<evidence type="ECO:0000256" key="1">
    <source>
        <dbReference type="ARBA" id="ARBA00004828"/>
    </source>
</evidence>
<evidence type="ECO:0000256" key="6">
    <source>
        <dbReference type="ARBA" id="ARBA00022777"/>
    </source>
</evidence>
<accession>A0AAE3VGC4</accession>
<keyword evidence="9" id="KW-0963">Cytoplasm</keyword>
<evidence type="ECO:0000256" key="3">
    <source>
        <dbReference type="ARBA" id="ARBA00022605"/>
    </source>
</evidence>
<name>A0AAE3VGC4_9BACT</name>
<evidence type="ECO:0000256" key="5">
    <source>
        <dbReference type="ARBA" id="ARBA00022741"/>
    </source>
</evidence>
<feature type="binding site" evidence="9">
    <location>
        <position position="86"/>
    </location>
    <ligand>
        <name>substrate</name>
    </ligand>
</feature>
<dbReference type="GO" id="GO:0003991">
    <property type="term" value="F:acetylglutamate kinase activity"/>
    <property type="evidence" value="ECO:0007669"/>
    <property type="project" value="UniProtKB-UniRule"/>
</dbReference>
<comment type="caution">
    <text evidence="11">The sequence shown here is derived from an EMBL/GenBank/DDBJ whole genome shotgun (WGS) entry which is preliminary data.</text>
</comment>
<evidence type="ECO:0000256" key="7">
    <source>
        <dbReference type="ARBA" id="ARBA00022840"/>
    </source>
</evidence>
<feature type="domain" description="Aspartate/glutamate/uridylate kinase" evidence="10">
    <location>
        <begin position="25"/>
        <end position="266"/>
    </location>
</feature>
<gene>
    <name evidence="9" type="primary">argB</name>
    <name evidence="11" type="ORF">J3R75_002074</name>
</gene>
<keyword evidence="3 9" id="KW-0028">Amino-acid biosynthesis</keyword>
<comment type="catalytic activity">
    <reaction evidence="8 9">
        <text>N-acetyl-L-glutamate + ATP = N-acetyl-L-glutamyl 5-phosphate + ADP</text>
        <dbReference type="Rhea" id="RHEA:14629"/>
        <dbReference type="ChEBI" id="CHEBI:30616"/>
        <dbReference type="ChEBI" id="CHEBI:44337"/>
        <dbReference type="ChEBI" id="CHEBI:57936"/>
        <dbReference type="ChEBI" id="CHEBI:456216"/>
        <dbReference type="EC" id="2.7.2.8"/>
    </reaction>
</comment>
<feature type="site" description="Transition state stabilizer" evidence="9">
    <location>
        <position position="29"/>
    </location>
</feature>
<dbReference type="FunFam" id="3.40.1160.10:FF:000004">
    <property type="entry name" value="Acetylglutamate kinase"/>
    <property type="match status" value="1"/>
</dbReference>
<dbReference type="InterPro" id="IPR004662">
    <property type="entry name" value="AcgluKinase_fam"/>
</dbReference>
<feature type="site" description="Transition state stabilizer" evidence="9">
    <location>
        <position position="248"/>
    </location>
</feature>
<evidence type="ECO:0000256" key="2">
    <source>
        <dbReference type="ARBA" id="ARBA00022571"/>
    </source>
</evidence>
<evidence type="ECO:0000256" key="4">
    <source>
        <dbReference type="ARBA" id="ARBA00022679"/>
    </source>
</evidence>
<dbReference type="EC" id="2.7.2.8" evidence="9"/>
<dbReference type="InterPro" id="IPR001048">
    <property type="entry name" value="Asp/Glu/Uridylate_kinase"/>
</dbReference>
<keyword evidence="4 9" id="KW-0808">Transferase</keyword>
<comment type="pathway">
    <text evidence="1 9">Amino-acid biosynthesis; L-arginine biosynthesis; N(2)-acetyl-L-ornithine from L-glutamate: step 2/4.</text>
</comment>
<dbReference type="PANTHER" id="PTHR23342">
    <property type="entry name" value="N-ACETYLGLUTAMATE SYNTHASE"/>
    <property type="match status" value="1"/>
</dbReference>
<dbReference type="GO" id="GO:0005524">
    <property type="term" value="F:ATP binding"/>
    <property type="evidence" value="ECO:0007669"/>
    <property type="project" value="UniProtKB-UniRule"/>
</dbReference>
<keyword evidence="6 9" id="KW-0418">Kinase</keyword>
<comment type="similarity">
    <text evidence="9">Belongs to the acetylglutamate kinase family. ArgB subfamily.</text>
</comment>
<evidence type="ECO:0000256" key="9">
    <source>
        <dbReference type="HAMAP-Rule" id="MF_00082"/>
    </source>
</evidence>
<dbReference type="RefSeq" id="WP_307261401.1">
    <property type="nucleotide sequence ID" value="NZ_JAUSVL010000001.1"/>
</dbReference>
<dbReference type="HAMAP" id="MF_00082">
    <property type="entry name" value="ArgB"/>
    <property type="match status" value="1"/>
</dbReference>
<dbReference type="NCBIfam" id="TIGR00761">
    <property type="entry name" value="argB"/>
    <property type="match status" value="1"/>
</dbReference>
<dbReference type="SUPFAM" id="SSF53633">
    <property type="entry name" value="Carbamate kinase-like"/>
    <property type="match status" value="1"/>
</dbReference>
<comment type="function">
    <text evidence="9">Catalyzes the ATP-dependent phosphorylation of N-acetyl-L-glutamate.</text>
</comment>
<dbReference type="Gene3D" id="3.40.1160.10">
    <property type="entry name" value="Acetylglutamate kinase-like"/>
    <property type="match status" value="1"/>
</dbReference>
<feature type="binding site" evidence="9">
    <location>
        <position position="185"/>
    </location>
    <ligand>
        <name>substrate</name>
    </ligand>
</feature>
<dbReference type="GO" id="GO:0042450">
    <property type="term" value="P:L-arginine biosynthetic process via ornithine"/>
    <property type="evidence" value="ECO:0007669"/>
    <property type="project" value="UniProtKB-UniRule"/>
</dbReference>
<dbReference type="Pfam" id="PF00696">
    <property type="entry name" value="AA_kinase"/>
    <property type="match status" value="1"/>
</dbReference>
<evidence type="ECO:0000259" key="10">
    <source>
        <dbReference type="Pfam" id="PF00696"/>
    </source>
</evidence>
<dbReference type="PRINTS" id="PR00474">
    <property type="entry name" value="GLU5KINASE"/>
</dbReference>
<dbReference type="InterPro" id="IPR041727">
    <property type="entry name" value="NAGK-C"/>
</dbReference>
<evidence type="ECO:0000313" key="12">
    <source>
        <dbReference type="Proteomes" id="UP001238163"/>
    </source>
</evidence>
<reference evidence="11" key="1">
    <citation type="submission" date="2023-07" db="EMBL/GenBank/DDBJ databases">
        <title>Genomic Encyclopedia of Type Strains, Phase IV (KMG-IV): sequencing the most valuable type-strain genomes for metagenomic binning, comparative biology and taxonomic classification.</title>
        <authorList>
            <person name="Goeker M."/>
        </authorList>
    </citation>
    <scope>NUCLEOTIDE SEQUENCE</scope>
    <source>
        <strain evidence="11">DSM 24202</strain>
    </source>
</reference>
<comment type="subcellular location">
    <subcellularLocation>
        <location evidence="9">Cytoplasm</location>
    </subcellularLocation>
</comment>
<keyword evidence="12" id="KW-1185">Reference proteome</keyword>
<evidence type="ECO:0000256" key="8">
    <source>
        <dbReference type="ARBA" id="ARBA00048141"/>
    </source>
</evidence>
<dbReference type="CDD" id="cd04250">
    <property type="entry name" value="AAK_NAGK-C"/>
    <property type="match status" value="1"/>
</dbReference>
<dbReference type="EMBL" id="JAUSVL010000001">
    <property type="protein sequence ID" value="MDQ0289967.1"/>
    <property type="molecule type" value="Genomic_DNA"/>
</dbReference>
<protein>
    <recommendedName>
        <fullName evidence="9">Acetylglutamate kinase</fullName>
        <ecNumber evidence="9">2.7.2.8</ecNumber>
    </recommendedName>
    <alternativeName>
        <fullName evidence="9">N-acetyl-L-glutamate 5-phosphotransferase</fullName>
    </alternativeName>
    <alternativeName>
        <fullName evidence="9">NAG kinase</fullName>
        <shortName evidence="9">NAGK</shortName>
    </alternativeName>
</protein>